<accession>A0A4S8K3Y7</accession>
<protein>
    <submittedName>
        <fullName evidence="2">Uncharacterized protein</fullName>
    </submittedName>
</protein>
<sequence>MLLPALSRAEIPYSKIGQAKEKKALSNRAARKKAFSNRAKKEGRHYPKGRQSPKEGCYPLARPSAFSMKQIDISSRSEKAFSLPRRISLPSSSLSFSIPSFPFERLRNAFNTCQPIGSSRDEQIRALSCVALKKGPSRRSSLCFLPTVPA</sequence>
<organism evidence="2 3">
    <name type="scientific">Musa balbisiana</name>
    <name type="common">Banana</name>
    <dbReference type="NCBI Taxonomy" id="52838"/>
    <lineage>
        <taxon>Eukaryota</taxon>
        <taxon>Viridiplantae</taxon>
        <taxon>Streptophyta</taxon>
        <taxon>Embryophyta</taxon>
        <taxon>Tracheophyta</taxon>
        <taxon>Spermatophyta</taxon>
        <taxon>Magnoliopsida</taxon>
        <taxon>Liliopsida</taxon>
        <taxon>Zingiberales</taxon>
        <taxon>Musaceae</taxon>
        <taxon>Musa</taxon>
    </lineage>
</organism>
<dbReference type="Proteomes" id="UP000317650">
    <property type="component" value="Chromosome 8"/>
</dbReference>
<dbReference type="AlphaFoldDB" id="A0A4S8K3Y7"/>
<feature type="region of interest" description="Disordered" evidence="1">
    <location>
        <begin position="22"/>
        <end position="57"/>
    </location>
</feature>
<evidence type="ECO:0000313" key="2">
    <source>
        <dbReference type="EMBL" id="THU69526.1"/>
    </source>
</evidence>
<evidence type="ECO:0000256" key="1">
    <source>
        <dbReference type="SAM" id="MobiDB-lite"/>
    </source>
</evidence>
<reference evidence="2 3" key="1">
    <citation type="journal article" date="2019" name="Nat. Plants">
        <title>Genome sequencing of Musa balbisiana reveals subgenome evolution and function divergence in polyploid bananas.</title>
        <authorList>
            <person name="Yao X."/>
        </authorList>
    </citation>
    <scope>NUCLEOTIDE SEQUENCE [LARGE SCALE GENOMIC DNA]</scope>
    <source>
        <strain evidence="3">cv. DH-PKW</strain>
        <tissue evidence="2">Leaves</tissue>
    </source>
</reference>
<evidence type="ECO:0000313" key="3">
    <source>
        <dbReference type="Proteomes" id="UP000317650"/>
    </source>
</evidence>
<dbReference type="EMBL" id="PYDT01000002">
    <property type="protein sequence ID" value="THU69526.1"/>
    <property type="molecule type" value="Genomic_DNA"/>
</dbReference>
<keyword evidence="3" id="KW-1185">Reference proteome</keyword>
<name>A0A4S8K3Y7_MUSBA</name>
<proteinExistence type="predicted"/>
<gene>
    <name evidence="2" type="ORF">C4D60_Mb08t15330</name>
</gene>
<comment type="caution">
    <text evidence="2">The sequence shown here is derived from an EMBL/GenBank/DDBJ whole genome shotgun (WGS) entry which is preliminary data.</text>
</comment>